<accession>A0A937D436</accession>
<organism evidence="3 4">
    <name type="scientific">Ramlibacter aurantiacus</name>
    <dbReference type="NCBI Taxonomy" id="2801330"/>
    <lineage>
        <taxon>Bacteria</taxon>
        <taxon>Pseudomonadati</taxon>
        <taxon>Pseudomonadota</taxon>
        <taxon>Betaproteobacteria</taxon>
        <taxon>Burkholderiales</taxon>
        <taxon>Comamonadaceae</taxon>
        <taxon>Ramlibacter</taxon>
    </lineage>
</organism>
<feature type="transmembrane region" description="Helical" evidence="2">
    <location>
        <begin position="38"/>
        <end position="58"/>
    </location>
</feature>
<evidence type="ECO:0000313" key="3">
    <source>
        <dbReference type="EMBL" id="MBL0421325.1"/>
    </source>
</evidence>
<dbReference type="Proteomes" id="UP000613011">
    <property type="component" value="Unassembled WGS sequence"/>
</dbReference>
<keyword evidence="2" id="KW-0812">Transmembrane</keyword>
<dbReference type="EMBL" id="JAEQNA010000004">
    <property type="protein sequence ID" value="MBL0421325.1"/>
    <property type="molecule type" value="Genomic_DNA"/>
</dbReference>
<reference evidence="3" key="1">
    <citation type="submission" date="2021-01" db="EMBL/GenBank/DDBJ databases">
        <title>Ramlibacter sp. strain AW1 16S ribosomal RNA gene Genome sequencing and assembly.</title>
        <authorList>
            <person name="Kang M."/>
        </authorList>
    </citation>
    <scope>NUCLEOTIDE SEQUENCE</scope>
    <source>
        <strain evidence="3">AW1</strain>
    </source>
</reference>
<keyword evidence="4" id="KW-1185">Reference proteome</keyword>
<comment type="caution">
    <text evidence="3">The sequence shown here is derived from an EMBL/GenBank/DDBJ whole genome shotgun (WGS) entry which is preliminary data.</text>
</comment>
<feature type="region of interest" description="Disordered" evidence="1">
    <location>
        <begin position="1"/>
        <end position="26"/>
    </location>
</feature>
<evidence type="ECO:0000256" key="1">
    <source>
        <dbReference type="SAM" id="MobiDB-lite"/>
    </source>
</evidence>
<evidence type="ECO:0000256" key="2">
    <source>
        <dbReference type="SAM" id="Phobius"/>
    </source>
</evidence>
<dbReference type="AlphaFoldDB" id="A0A937D436"/>
<name>A0A937D436_9BURK</name>
<evidence type="ECO:0000313" key="4">
    <source>
        <dbReference type="Proteomes" id="UP000613011"/>
    </source>
</evidence>
<proteinExistence type="predicted"/>
<keyword evidence="2" id="KW-1133">Transmembrane helix</keyword>
<sequence>MSEPAPRHSHESHGHSPAAAETHEPHDAVEGVIHAVPIVLPIVGGVLMFLLAWIAIYLA</sequence>
<dbReference type="RefSeq" id="WP_201684393.1">
    <property type="nucleotide sequence ID" value="NZ_JAEQNA010000004.1"/>
</dbReference>
<feature type="compositionally biased region" description="Basic and acidic residues" evidence="1">
    <location>
        <begin position="1"/>
        <end position="14"/>
    </location>
</feature>
<keyword evidence="2" id="KW-0472">Membrane</keyword>
<gene>
    <name evidence="3" type="ORF">JI739_13275</name>
</gene>
<protein>
    <submittedName>
        <fullName evidence="3">Uncharacterized protein</fullName>
    </submittedName>
</protein>